<comment type="caution">
    <text evidence="2">The sequence shown here is derived from an EMBL/GenBank/DDBJ whole genome shotgun (WGS) entry which is preliminary data.</text>
</comment>
<gene>
    <name evidence="2" type="ORF">Forpe1208_v007599</name>
</gene>
<evidence type="ECO:0000256" key="1">
    <source>
        <dbReference type="SAM" id="MobiDB-lite"/>
    </source>
</evidence>
<proteinExistence type="predicted"/>
<evidence type="ECO:0000313" key="2">
    <source>
        <dbReference type="EMBL" id="KAG7414394.1"/>
    </source>
</evidence>
<feature type="compositionally biased region" description="Basic and acidic residues" evidence="1">
    <location>
        <begin position="498"/>
        <end position="508"/>
    </location>
</feature>
<feature type="compositionally biased region" description="Polar residues" evidence="1">
    <location>
        <begin position="93"/>
        <end position="106"/>
    </location>
</feature>
<name>A0A8J5TV62_FUSOX</name>
<feature type="compositionally biased region" description="Basic residues" evidence="1">
    <location>
        <begin position="127"/>
        <end position="145"/>
    </location>
</feature>
<sequence length="639" mass="71447">MPATITYGKKRNRSILRTLGTRRQRAIPKPLLPDRLQAEFHINNPPKQASRKRAMVDPQTADEMASWLLGDSTPERLSNEGENLSPKKRRTTTPRNSLSIDSSQAISPLDLPSPIKTPLRALDNHPRTSRMGKHSPRKALGRVPRRAITTSGHRDTSQKRPSTSLQRCHRPTRSLSYDPLKFHPTKDFAAATSVALNTCDKNARNRVAEGCQIPHIQDRCAGEEITGKLAAMLAATNALKPSPQRANCSTSRFTRMVPSKVRAKVSNAWNRFHPKVMNHEEKQAPAFPPSGDEQGDRWIRGSIVLTPRSHAPTENASPISNIELRLNEGDNLNKSKVQQIVGGRVNRKPLADDGKSLRNGKLVEDPFSERAYRRALTSFENRLKQGSNDGQKTPPPSLCNPFESEKGFDDNIEDRFLSSTPLGSSTPRILVERPSTLSSGCCSAVSDMHTPEKHCNEKRGYLSTSGRKEIGQHHCSGYQLLDPGDDVLVNSITQARRVSEKANRDLHTSNRMKKHPSPSKEALEKLELQFQQYTHVHVSEPVKHDMDELRMESMDASLSLKACERKRLSLTRLSVTNIDELVDPLCGKVHHRRGSSTSMFQLVRSPYMLQNSVKLHKDIRLAPPYRPAGVSPSDVDELH</sequence>
<feature type="region of interest" description="Disordered" evidence="1">
    <location>
        <begin position="68"/>
        <end position="179"/>
    </location>
</feature>
<organism evidence="2 3">
    <name type="scientific">Fusarium oxysporum f. sp. rapae</name>
    <dbReference type="NCBI Taxonomy" id="485398"/>
    <lineage>
        <taxon>Eukaryota</taxon>
        <taxon>Fungi</taxon>
        <taxon>Dikarya</taxon>
        <taxon>Ascomycota</taxon>
        <taxon>Pezizomycotina</taxon>
        <taxon>Sordariomycetes</taxon>
        <taxon>Hypocreomycetidae</taxon>
        <taxon>Hypocreales</taxon>
        <taxon>Nectriaceae</taxon>
        <taxon>Fusarium</taxon>
        <taxon>Fusarium oxysporum species complex</taxon>
    </lineage>
</organism>
<accession>A0A8J5TV62</accession>
<evidence type="ECO:0000313" key="3">
    <source>
        <dbReference type="Proteomes" id="UP000694050"/>
    </source>
</evidence>
<protein>
    <submittedName>
        <fullName evidence="2">Uncharacterized protein</fullName>
    </submittedName>
</protein>
<reference evidence="2" key="1">
    <citation type="submission" date="2021-04" db="EMBL/GenBank/DDBJ databases">
        <title>First draft genome resource for Brassicaceae pathogens Fusarium oxysporum f. sp. raphani and Fusarium oxysporum f. sp. rapae.</title>
        <authorList>
            <person name="Asai S."/>
        </authorList>
    </citation>
    <scope>NUCLEOTIDE SEQUENCE</scope>
    <source>
        <strain evidence="2">Tf1208</strain>
    </source>
</reference>
<dbReference type="Proteomes" id="UP000694050">
    <property type="component" value="Unassembled WGS sequence"/>
</dbReference>
<dbReference type="AlphaFoldDB" id="A0A8J5TV62"/>
<feature type="region of interest" description="Disordered" evidence="1">
    <location>
        <begin position="498"/>
        <end position="519"/>
    </location>
</feature>
<dbReference type="EMBL" id="JAELUQ010000005">
    <property type="protein sequence ID" value="KAG7414394.1"/>
    <property type="molecule type" value="Genomic_DNA"/>
</dbReference>